<dbReference type="InterPro" id="IPR036047">
    <property type="entry name" value="F-box-like_dom_sf"/>
</dbReference>
<gene>
    <name evidence="1" type="ORF">HGRIS_004449</name>
</gene>
<sequence>MENCTRAHDCGSVSLPGELIDHIISNVQAKATLKACSLVCKDWVSLAQCFLFEKISLSDATHGVKRCQQLLPVLERSPHLIPYVRRLHLSFAHQSGMQRPTRRFLLSEPTLPDLLSLTRHIRTLQLGSSPSTLKWTEIPLRLLHSLEPILQLSTFQHLTMYGWEFIEPIEIFDFISFGQRTITSMKLRRVTTPDMPYSPWITSWPTISFPNLENLEMPNTLMESMQRGLRTPNLRSLKLRLPVERSSAFSPFVEHLASSNISDLSLRMIFTQFSGETPESFECFPDLTPCVQLQRLHLRFSFYTLFHDGDLRWAIKFLDHISASTTFDVLELDMRFYPRSGELDLWKDLARALHQAWSMHAFRRASLGLILPRYHGPKDPDDPRAINYAFHGELVGNLIGGVRDAMEELQATGSFQLQLLAA</sequence>
<accession>A0ABR3JBW7</accession>
<dbReference type="EMBL" id="JASNQZ010000008">
    <property type="protein sequence ID" value="KAL0953194.1"/>
    <property type="molecule type" value="Genomic_DNA"/>
</dbReference>
<name>A0ABR3JBW7_9AGAR</name>
<dbReference type="Gene3D" id="1.20.1280.50">
    <property type="match status" value="1"/>
</dbReference>
<evidence type="ECO:0000313" key="2">
    <source>
        <dbReference type="Proteomes" id="UP001556367"/>
    </source>
</evidence>
<dbReference type="SUPFAM" id="SSF81383">
    <property type="entry name" value="F-box domain"/>
    <property type="match status" value="1"/>
</dbReference>
<keyword evidence="2" id="KW-1185">Reference proteome</keyword>
<proteinExistence type="predicted"/>
<comment type="caution">
    <text evidence="1">The sequence shown here is derived from an EMBL/GenBank/DDBJ whole genome shotgun (WGS) entry which is preliminary data.</text>
</comment>
<dbReference type="Proteomes" id="UP001556367">
    <property type="component" value="Unassembled WGS sequence"/>
</dbReference>
<evidence type="ECO:0000313" key="1">
    <source>
        <dbReference type="EMBL" id="KAL0953194.1"/>
    </source>
</evidence>
<evidence type="ECO:0008006" key="3">
    <source>
        <dbReference type="Google" id="ProtNLM"/>
    </source>
</evidence>
<reference evidence="2" key="1">
    <citation type="submission" date="2024-06" db="EMBL/GenBank/DDBJ databases">
        <title>Multi-omics analyses provide insights into the biosynthesis of the anticancer antibiotic pleurotin in Hohenbuehelia grisea.</title>
        <authorList>
            <person name="Weaver J.A."/>
            <person name="Alberti F."/>
        </authorList>
    </citation>
    <scope>NUCLEOTIDE SEQUENCE [LARGE SCALE GENOMIC DNA]</scope>
    <source>
        <strain evidence="2">T-177</strain>
    </source>
</reference>
<protein>
    <recommendedName>
        <fullName evidence="3">F-box domain-containing protein</fullName>
    </recommendedName>
</protein>
<organism evidence="1 2">
    <name type="scientific">Hohenbuehelia grisea</name>
    <dbReference type="NCBI Taxonomy" id="104357"/>
    <lineage>
        <taxon>Eukaryota</taxon>
        <taxon>Fungi</taxon>
        <taxon>Dikarya</taxon>
        <taxon>Basidiomycota</taxon>
        <taxon>Agaricomycotina</taxon>
        <taxon>Agaricomycetes</taxon>
        <taxon>Agaricomycetidae</taxon>
        <taxon>Agaricales</taxon>
        <taxon>Pleurotineae</taxon>
        <taxon>Pleurotaceae</taxon>
        <taxon>Hohenbuehelia</taxon>
    </lineage>
</organism>
<dbReference type="SUPFAM" id="SSF52047">
    <property type="entry name" value="RNI-like"/>
    <property type="match status" value="1"/>
</dbReference>